<organism evidence="1 2">
    <name type="scientific">Chromobacterium subtsugae</name>
    <dbReference type="NCBI Taxonomy" id="251747"/>
    <lineage>
        <taxon>Bacteria</taxon>
        <taxon>Pseudomonadati</taxon>
        <taxon>Pseudomonadota</taxon>
        <taxon>Betaproteobacteria</taxon>
        <taxon>Neisseriales</taxon>
        <taxon>Chromobacteriaceae</taxon>
        <taxon>Chromobacterium</taxon>
    </lineage>
</organism>
<accession>A0ABS7FLP7</accession>
<keyword evidence="2" id="KW-1185">Reference proteome</keyword>
<name>A0ABS7FLP7_9NEIS</name>
<evidence type="ECO:0000313" key="1">
    <source>
        <dbReference type="EMBL" id="MBW8290233.1"/>
    </source>
</evidence>
<evidence type="ECO:0000313" key="2">
    <source>
        <dbReference type="Proteomes" id="UP000711178"/>
    </source>
</evidence>
<proteinExistence type="predicted"/>
<sequence length="109" mass="12223">MSAQNPITTNLQTVRNALTDVLAAERQLQKTKEAARERITSGLNAYGEACSAANMKHDDVIDMGDGQILTIKEEWYEFRDPLDAVKLDSKPVSLDQLSEEFERARDARP</sequence>
<dbReference type="EMBL" id="JAHDTB010000038">
    <property type="protein sequence ID" value="MBW8290233.1"/>
    <property type="molecule type" value="Genomic_DNA"/>
</dbReference>
<dbReference type="GeneID" id="89687540"/>
<reference evidence="1 2" key="1">
    <citation type="submission" date="2021-05" db="EMBL/GenBank/DDBJ databases">
        <title>Draft Whole Genome Sequencing Of Biosensor Chromobacterium violaceum Strain CV026 Reveals A Regulatory RNA In Chromobacterium violaceum Phenotype Regulatory Network.</title>
        <authorList>
            <person name="Hong K.W."/>
            <person name="Chan K.G."/>
            <person name="Chang C.-Y."/>
        </authorList>
    </citation>
    <scope>NUCLEOTIDE SEQUENCE [LARGE SCALE GENOMIC DNA]</scope>
    <source>
        <strain evidence="1 2">ATCC 31532</strain>
    </source>
</reference>
<dbReference type="Proteomes" id="UP000711178">
    <property type="component" value="Unassembled WGS sequence"/>
</dbReference>
<comment type="caution">
    <text evidence="1">The sequence shown here is derived from an EMBL/GenBank/DDBJ whole genome shotgun (WGS) entry which is preliminary data.</text>
</comment>
<dbReference type="RefSeq" id="WP_059184218.1">
    <property type="nucleotide sequence ID" value="NZ_CP142381.1"/>
</dbReference>
<gene>
    <name evidence="1" type="ORF">KIF53_21570</name>
</gene>
<protein>
    <submittedName>
        <fullName evidence="1">Uncharacterized protein</fullName>
    </submittedName>
</protein>